<dbReference type="InterPro" id="IPR000717">
    <property type="entry name" value="PCI_dom"/>
</dbReference>
<dbReference type="InterPro" id="IPR036390">
    <property type="entry name" value="WH_DNA-bd_sf"/>
</dbReference>
<dbReference type="FunFam" id="1.25.40.570:FF:000022">
    <property type="entry name" value="COP9 signalosome complex subunit 1"/>
    <property type="match status" value="1"/>
</dbReference>
<feature type="domain" description="PCI" evidence="11">
    <location>
        <begin position="243"/>
        <end position="424"/>
    </location>
</feature>
<evidence type="ECO:0000313" key="12">
    <source>
        <dbReference type="EMBL" id="KAJ5114518.1"/>
    </source>
</evidence>
<dbReference type="PROSITE" id="PS50250">
    <property type="entry name" value="PCI"/>
    <property type="match status" value="1"/>
</dbReference>
<evidence type="ECO:0000259" key="11">
    <source>
        <dbReference type="PROSITE" id="PS50250"/>
    </source>
</evidence>
<comment type="subcellular location">
    <subcellularLocation>
        <location evidence="2">Cytoplasm</location>
    </subcellularLocation>
    <subcellularLocation>
        <location evidence="1">Nucleus</location>
    </subcellularLocation>
</comment>
<dbReference type="EMBL" id="JAPMSZ010000001">
    <property type="protein sequence ID" value="KAJ5114518.1"/>
    <property type="molecule type" value="Genomic_DNA"/>
</dbReference>
<organism evidence="12 13">
    <name type="scientific">Penicillium alfredii</name>
    <dbReference type="NCBI Taxonomy" id="1506179"/>
    <lineage>
        <taxon>Eukaryota</taxon>
        <taxon>Fungi</taxon>
        <taxon>Dikarya</taxon>
        <taxon>Ascomycota</taxon>
        <taxon>Pezizomycotina</taxon>
        <taxon>Eurotiomycetes</taxon>
        <taxon>Eurotiomycetidae</taxon>
        <taxon>Eurotiales</taxon>
        <taxon>Aspergillaceae</taxon>
        <taxon>Penicillium</taxon>
    </lineage>
</organism>
<dbReference type="Proteomes" id="UP001141434">
    <property type="component" value="Unassembled WGS sequence"/>
</dbReference>
<dbReference type="InterPro" id="IPR019585">
    <property type="entry name" value="Rpn7/CSN1"/>
</dbReference>
<evidence type="ECO:0000256" key="10">
    <source>
        <dbReference type="SAM" id="MobiDB-lite"/>
    </source>
</evidence>
<evidence type="ECO:0000256" key="7">
    <source>
        <dbReference type="ARBA" id="ARBA00023242"/>
    </source>
</evidence>
<evidence type="ECO:0000256" key="2">
    <source>
        <dbReference type="ARBA" id="ARBA00004496"/>
    </source>
</evidence>
<keyword evidence="7" id="KW-0539">Nucleus</keyword>
<proteinExistence type="inferred from homology"/>
<dbReference type="GeneID" id="81390029"/>
<protein>
    <recommendedName>
        <fullName evidence="8">COP9 signalosome complex subunit 1</fullName>
    </recommendedName>
</protein>
<dbReference type="InterPro" id="IPR045135">
    <property type="entry name" value="Rpn7_N"/>
</dbReference>
<sequence>MDATLPDAFTPTQTDPSAAAGALTASNEAAGGNVSKPLKVEDLPKFELESYVANYTGRTRFDRLYLIGTCSTLLSTDALKAAVAEAKSGKDVLRYEKAVRALAEVAPNEPDATLDSAWVQEIQRTVRAQADRLELELRGYKNNLIKESIRMGNEDLGNHYHDTGDLLAASKAYSRMRDYCTAPNHISSMLFKLINVSVERGDWLSVQSNTNRLRSAQSKPEDLAKNQPKISAALGLAQMHAESYGDAARSFLGTPPTLGDSFNELITSNDVAVYGGLCALASMDRNELQRRVLENQSFRNFLELEPHIRRAITFFCNSKFRPCLDILDNYRSDYLLDIHLQRHVNALYTRIRTKAIEQYLVPFSRVTLDSMATIFAPHVVGGEARPTGTGSPFVQELIRLIKKGVIEARIDLEKGVLVSNQTDLRTEVQTKTLEGLRSFNEESHLRILRTSVLHAELEVRPPHGERRPMMEGPGPVKGMGCGKAAQSRRDARVTLES</sequence>
<dbReference type="PANTHER" id="PTHR14145">
    <property type="entry name" value="26S PROTESOME SUBUNIT 6"/>
    <property type="match status" value="1"/>
</dbReference>
<gene>
    <name evidence="12" type="ORF">NUU61_000277</name>
</gene>
<evidence type="ECO:0000256" key="1">
    <source>
        <dbReference type="ARBA" id="ARBA00004123"/>
    </source>
</evidence>
<dbReference type="Gene3D" id="1.25.40.570">
    <property type="match status" value="1"/>
</dbReference>
<evidence type="ECO:0000256" key="3">
    <source>
        <dbReference type="ARBA" id="ARBA00008793"/>
    </source>
</evidence>
<dbReference type="GO" id="GO:0005737">
    <property type="term" value="C:cytoplasm"/>
    <property type="evidence" value="ECO:0007669"/>
    <property type="project" value="UniProtKB-SubCell"/>
</dbReference>
<dbReference type="PANTHER" id="PTHR14145:SF2">
    <property type="entry name" value="COP9 SIGNALOSOME COMPLEX SUBUNIT 1"/>
    <property type="match status" value="1"/>
</dbReference>
<dbReference type="SUPFAM" id="SSF46785">
    <property type="entry name" value="Winged helix' DNA-binding domain"/>
    <property type="match status" value="1"/>
</dbReference>
<keyword evidence="9" id="KW-0175">Coiled coil</keyword>
<feature type="region of interest" description="Disordered" evidence="10">
    <location>
        <begin position="463"/>
        <end position="497"/>
    </location>
</feature>
<dbReference type="AlphaFoldDB" id="A0A9W9G9F0"/>
<feature type="compositionally biased region" description="Basic and acidic residues" evidence="10">
    <location>
        <begin position="487"/>
        <end position="497"/>
    </location>
</feature>
<dbReference type="OrthoDB" id="422427at2759"/>
<dbReference type="SMART" id="SM00088">
    <property type="entry name" value="PINT"/>
    <property type="match status" value="1"/>
</dbReference>
<dbReference type="RefSeq" id="XP_056515711.1">
    <property type="nucleotide sequence ID" value="XM_056650861.1"/>
</dbReference>
<dbReference type="Pfam" id="PF01399">
    <property type="entry name" value="PCI"/>
    <property type="match status" value="1"/>
</dbReference>
<keyword evidence="13" id="KW-1185">Reference proteome</keyword>
<comment type="similarity">
    <text evidence="3">Belongs to the CSN1 family.</text>
</comment>
<accession>A0A9W9G9F0</accession>
<comment type="subunit">
    <text evidence="4">Component of the COP9 signalosome (CSN) complex.</text>
</comment>
<evidence type="ECO:0000256" key="5">
    <source>
        <dbReference type="ARBA" id="ARBA00022490"/>
    </source>
</evidence>
<evidence type="ECO:0000256" key="9">
    <source>
        <dbReference type="SAM" id="Coils"/>
    </source>
</evidence>
<evidence type="ECO:0000256" key="4">
    <source>
        <dbReference type="ARBA" id="ARBA00011098"/>
    </source>
</evidence>
<dbReference type="GO" id="GO:0008180">
    <property type="term" value="C:COP9 signalosome"/>
    <property type="evidence" value="ECO:0007669"/>
    <property type="project" value="UniProtKB-KW"/>
</dbReference>
<reference evidence="12" key="1">
    <citation type="submission" date="2022-11" db="EMBL/GenBank/DDBJ databases">
        <authorList>
            <person name="Petersen C."/>
        </authorList>
    </citation>
    <scope>NUCLEOTIDE SEQUENCE</scope>
    <source>
        <strain evidence="12">IBT 34128</strain>
    </source>
</reference>
<dbReference type="Pfam" id="PF10602">
    <property type="entry name" value="RPN7"/>
    <property type="match status" value="1"/>
</dbReference>
<keyword evidence="5" id="KW-0963">Cytoplasm</keyword>
<evidence type="ECO:0000256" key="8">
    <source>
        <dbReference type="ARBA" id="ARBA00067814"/>
    </source>
</evidence>
<keyword evidence="6" id="KW-0736">Signalosome</keyword>
<reference evidence="12" key="2">
    <citation type="journal article" date="2023" name="IMA Fungus">
        <title>Comparative genomic study of the Penicillium genus elucidates a diverse pangenome and 15 lateral gene transfer events.</title>
        <authorList>
            <person name="Petersen C."/>
            <person name="Sorensen T."/>
            <person name="Nielsen M.R."/>
            <person name="Sondergaard T.E."/>
            <person name="Sorensen J.L."/>
            <person name="Fitzpatrick D.A."/>
            <person name="Frisvad J.C."/>
            <person name="Nielsen K.L."/>
        </authorList>
    </citation>
    <scope>NUCLEOTIDE SEQUENCE</scope>
    <source>
        <strain evidence="12">IBT 34128</strain>
    </source>
</reference>
<evidence type="ECO:0000313" key="13">
    <source>
        <dbReference type="Proteomes" id="UP001141434"/>
    </source>
</evidence>
<name>A0A9W9G9F0_9EURO</name>
<evidence type="ECO:0000256" key="6">
    <source>
        <dbReference type="ARBA" id="ARBA00022790"/>
    </source>
</evidence>
<comment type="caution">
    <text evidence="12">The sequence shown here is derived from an EMBL/GenBank/DDBJ whole genome shotgun (WGS) entry which is preliminary data.</text>
</comment>
<feature type="coiled-coil region" evidence="9">
    <location>
        <begin position="123"/>
        <end position="150"/>
    </location>
</feature>